<dbReference type="PANTHER" id="PTHR40599:SF1">
    <property type="entry name" value="[CITRATE [PRO-3S]-LYASE] LIGASE"/>
    <property type="match status" value="1"/>
</dbReference>
<dbReference type="AlphaFoldDB" id="A0A378C2I4"/>
<dbReference type="GO" id="GO:0016747">
    <property type="term" value="F:acyltransferase activity, transferring groups other than amino-acyl groups"/>
    <property type="evidence" value="ECO:0007669"/>
    <property type="project" value="InterPro"/>
</dbReference>
<dbReference type="PANTHER" id="PTHR40599">
    <property type="entry name" value="[CITRATE [PRO-3S]-LYASE] LIGASE"/>
    <property type="match status" value="1"/>
</dbReference>
<dbReference type="SUPFAM" id="SSF55729">
    <property type="entry name" value="Acyl-CoA N-acyltransferases (Nat)"/>
    <property type="match status" value="1"/>
</dbReference>
<organism evidence="2 3">
    <name type="scientific">Klebsiella pneumoniae subsp. ozaenae</name>
    <dbReference type="NCBI Taxonomy" id="574"/>
    <lineage>
        <taxon>Bacteria</taxon>
        <taxon>Pseudomonadati</taxon>
        <taxon>Pseudomonadota</taxon>
        <taxon>Gammaproteobacteria</taxon>
        <taxon>Enterobacterales</taxon>
        <taxon>Enterobacteriaceae</taxon>
        <taxon>Klebsiella/Raoultella group</taxon>
        <taxon>Klebsiella</taxon>
        <taxon>Klebsiella pneumoniae complex</taxon>
    </lineage>
</organism>
<sequence length="164" mass="18382">MTLILKRVQLLKDKPRREAIDRFLRQHQLSLEADCEMAIIAEYQQRLVGCGAIAGNVLKCIAIDPSLQGEGLSLKLLTELLTLAYELGRSELFLFTKPCNAALFSGAGFWPIAQAGDRAVLMENSRERLTRYCRQLAMYRQPGRKIGAIVMNAKSIHPRPPAGW</sequence>
<keyword evidence="3" id="KW-1185">Reference proteome</keyword>
<dbReference type="EMBL" id="UGLZ01000005">
    <property type="protein sequence ID" value="STV58755.1"/>
    <property type="molecule type" value="Genomic_DNA"/>
</dbReference>
<accession>A0A378C2I4</accession>
<gene>
    <name evidence="2" type="primary">citC_2</name>
    <name evidence="2" type="ORF">NCTC5050_06698</name>
</gene>
<dbReference type="GO" id="GO:0016829">
    <property type="term" value="F:lyase activity"/>
    <property type="evidence" value="ECO:0007669"/>
    <property type="project" value="UniProtKB-KW"/>
</dbReference>
<dbReference type="InterPro" id="IPR000182">
    <property type="entry name" value="GNAT_dom"/>
</dbReference>
<dbReference type="PROSITE" id="PS51186">
    <property type="entry name" value="GNAT"/>
    <property type="match status" value="1"/>
</dbReference>
<keyword evidence="2" id="KW-0436">Ligase</keyword>
<protein>
    <submittedName>
        <fullName evidence="2">[citrate (Pro-3S)-lyase] ligase</fullName>
    </submittedName>
</protein>
<keyword evidence="2" id="KW-0456">Lyase</keyword>
<feature type="domain" description="N-acetyltransferase" evidence="1">
    <location>
        <begin position="1"/>
        <end position="127"/>
    </location>
</feature>
<proteinExistence type="predicted"/>
<dbReference type="Pfam" id="PF00583">
    <property type="entry name" value="Acetyltransf_1"/>
    <property type="match status" value="1"/>
</dbReference>
<evidence type="ECO:0000313" key="3">
    <source>
        <dbReference type="Proteomes" id="UP000255382"/>
    </source>
</evidence>
<dbReference type="GO" id="GO:0008771">
    <property type="term" value="F:[citrate (pro-3S)-lyase] ligase activity"/>
    <property type="evidence" value="ECO:0007669"/>
    <property type="project" value="InterPro"/>
</dbReference>
<evidence type="ECO:0000259" key="1">
    <source>
        <dbReference type="PROSITE" id="PS51186"/>
    </source>
</evidence>
<dbReference type="Gene3D" id="3.40.630.30">
    <property type="match status" value="1"/>
</dbReference>
<dbReference type="Proteomes" id="UP000255382">
    <property type="component" value="Unassembled WGS sequence"/>
</dbReference>
<evidence type="ECO:0000313" key="2">
    <source>
        <dbReference type="EMBL" id="STV58755.1"/>
    </source>
</evidence>
<reference evidence="2 3" key="1">
    <citation type="submission" date="2018-06" db="EMBL/GenBank/DDBJ databases">
        <authorList>
            <consortium name="Pathogen Informatics"/>
            <person name="Doyle S."/>
        </authorList>
    </citation>
    <scope>NUCLEOTIDE SEQUENCE [LARGE SCALE GENOMIC DNA]</scope>
    <source>
        <strain evidence="2 3">NCTC5050</strain>
    </source>
</reference>
<dbReference type="InterPro" id="IPR016181">
    <property type="entry name" value="Acyl_CoA_acyltransferase"/>
</dbReference>
<name>A0A378C2I4_KLEPO</name>
<dbReference type="InterPro" id="IPR005216">
    <property type="entry name" value="Citrate_lyase_ligase"/>
</dbReference>